<evidence type="ECO:0000256" key="7">
    <source>
        <dbReference type="SAM" id="SignalP"/>
    </source>
</evidence>
<name>A0A2U2BEM8_9BACT</name>
<comment type="similarity">
    <text evidence="2">Belongs to the sulfatase family.</text>
</comment>
<keyword evidence="10" id="KW-1185">Reference proteome</keyword>
<dbReference type="GO" id="GO:0046872">
    <property type="term" value="F:metal ion binding"/>
    <property type="evidence" value="ECO:0007669"/>
    <property type="project" value="UniProtKB-KW"/>
</dbReference>
<dbReference type="PROSITE" id="PS00149">
    <property type="entry name" value="SULFATASE_2"/>
    <property type="match status" value="1"/>
</dbReference>
<dbReference type="InterPro" id="IPR050738">
    <property type="entry name" value="Sulfatase"/>
</dbReference>
<accession>A0A2U2BEM8</accession>
<dbReference type="OrthoDB" id="9765065at2"/>
<comment type="caution">
    <text evidence="9">The sequence shown here is derived from an EMBL/GenBank/DDBJ whole genome shotgun (WGS) entry which is preliminary data.</text>
</comment>
<evidence type="ECO:0000259" key="8">
    <source>
        <dbReference type="Pfam" id="PF00884"/>
    </source>
</evidence>
<dbReference type="SUPFAM" id="SSF53649">
    <property type="entry name" value="Alkaline phosphatase-like"/>
    <property type="match status" value="1"/>
</dbReference>
<keyword evidence="5" id="KW-0378">Hydrolase</keyword>
<keyword evidence="4 7" id="KW-0732">Signal</keyword>
<protein>
    <submittedName>
        <fullName evidence="9">Sulfatase</fullName>
    </submittedName>
</protein>
<reference evidence="9 10" key="1">
    <citation type="submission" date="2018-05" db="EMBL/GenBank/DDBJ databases">
        <title>Marinilabilia rubrum sp. nov., isolated from saltern sediment.</title>
        <authorList>
            <person name="Zhang R."/>
        </authorList>
    </citation>
    <scope>NUCLEOTIDE SEQUENCE [LARGE SCALE GENOMIC DNA]</scope>
    <source>
        <strain evidence="9 10">WTE16</strain>
    </source>
</reference>
<dbReference type="InterPro" id="IPR024607">
    <property type="entry name" value="Sulfatase_CS"/>
</dbReference>
<dbReference type="Gene3D" id="3.30.1120.10">
    <property type="match status" value="1"/>
</dbReference>
<evidence type="ECO:0000256" key="4">
    <source>
        <dbReference type="ARBA" id="ARBA00022729"/>
    </source>
</evidence>
<dbReference type="PANTHER" id="PTHR42693">
    <property type="entry name" value="ARYLSULFATASE FAMILY MEMBER"/>
    <property type="match status" value="1"/>
</dbReference>
<evidence type="ECO:0000313" key="9">
    <source>
        <dbReference type="EMBL" id="PWE01477.1"/>
    </source>
</evidence>
<dbReference type="CDD" id="cd16144">
    <property type="entry name" value="ARS_like"/>
    <property type="match status" value="1"/>
</dbReference>
<sequence>MVKKQSIFIYGKAALVVLTVLISGIAGCQTPQSETKTGESTQPNVVLFYVDDLGWKDLSSYGSEFYQTPNVDKLAAEGIAFTNAYAACNVCSPSRASLMTGKYPARINVTDWITGWKFPYAKLNVPDWTMYLDTAHYTLAEAFRDEGYTTAHIGKWHLGEEEVFWPENQGFDINVGGWKKGSPNRNKNKGFNGYFPPFGNPRLEDKPGDNYLTDRLAQEACRFLENTGDSPFYLNLWFYSVHTPLQAEKAKIEKYKSLVDSSYYQQNPVYAAMVEHMDLAIGKVVEKLKSEDLFENTIILFTSDNGGLLGNKKRSVTNNYPLREGKGHSYEGGVRVPFIVYAPSLDEKNKKCDVPVITPDIYPTLLDLCNIPIRKDLTGEIDGKSLRTLLHNPEGSFSREAVYWHYPHYHIQGATPHSAIRKGDYKLIHFYENDSFELYNLIEDIGETNNVIDEEVSIAAQMKMDLEEWIENVDAQMPTVNNEYNPQKRNKH</sequence>
<keyword evidence="6" id="KW-0106">Calcium</keyword>
<dbReference type="EMBL" id="QEWP01000001">
    <property type="protein sequence ID" value="PWE01477.1"/>
    <property type="molecule type" value="Genomic_DNA"/>
</dbReference>
<dbReference type="InterPro" id="IPR000917">
    <property type="entry name" value="Sulfatase_N"/>
</dbReference>
<dbReference type="Proteomes" id="UP000244956">
    <property type="component" value="Unassembled WGS sequence"/>
</dbReference>
<proteinExistence type="inferred from homology"/>
<dbReference type="AlphaFoldDB" id="A0A2U2BEM8"/>
<dbReference type="Pfam" id="PF00884">
    <property type="entry name" value="Sulfatase"/>
    <property type="match status" value="1"/>
</dbReference>
<comment type="cofactor">
    <cofactor evidence="1">
        <name>Ca(2+)</name>
        <dbReference type="ChEBI" id="CHEBI:29108"/>
    </cofactor>
</comment>
<feature type="signal peptide" evidence="7">
    <location>
        <begin position="1"/>
        <end position="28"/>
    </location>
</feature>
<dbReference type="InterPro" id="IPR017850">
    <property type="entry name" value="Alkaline_phosphatase_core_sf"/>
</dbReference>
<feature type="domain" description="Sulfatase N-terminal" evidence="8">
    <location>
        <begin position="43"/>
        <end position="370"/>
    </location>
</feature>
<dbReference type="Gene3D" id="3.40.720.10">
    <property type="entry name" value="Alkaline Phosphatase, subunit A"/>
    <property type="match status" value="1"/>
</dbReference>
<dbReference type="GO" id="GO:0004065">
    <property type="term" value="F:arylsulfatase activity"/>
    <property type="evidence" value="ECO:0007669"/>
    <property type="project" value="TreeGrafter"/>
</dbReference>
<evidence type="ECO:0000256" key="5">
    <source>
        <dbReference type="ARBA" id="ARBA00022801"/>
    </source>
</evidence>
<evidence type="ECO:0000256" key="6">
    <source>
        <dbReference type="ARBA" id="ARBA00022837"/>
    </source>
</evidence>
<dbReference type="RefSeq" id="WP_109262926.1">
    <property type="nucleotide sequence ID" value="NZ_QEWP01000001.1"/>
</dbReference>
<dbReference type="PROSITE" id="PS51257">
    <property type="entry name" value="PROKAR_LIPOPROTEIN"/>
    <property type="match status" value="1"/>
</dbReference>
<evidence type="ECO:0000256" key="1">
    <source>
        <dbReference type="ARBA" id="ARBA00001913"/>
    </source>
</evidence>
<organism evidence="9 10">
    <name type="scientific">Marinilabilia rubra</name>
    <dbReference type="NCBI Taxonomy" id="2162893"/>
    <lineage>
        <taxon>Bacteria</taxon>
        <taxon>Pseudomonadati</taxon>
        <taxon>Bacteroidota</taxon>
        <taxon>Bacteroidia</taxon>
        <taxon>Marinilabiliales</taxon>
        <taxon>Marinilabiliaceae</taxon>
        <taxon>Marinilabilia</taxon>
    </lineage>
</organism>
<evidence type="ECO:0000256" key="3">
    <source>
        <dbReference type="ARBA" id="ARBA00022723"/>
    </source>
</evidence>
<feature type="chain" id="PRO_5015726197" evidence="7">
    <location>
        <begin position="29"/>
        <end position="492"/>
    </location>
</feature>
<gene>
    <name evidence="9" type="ORF">DDZ16_02550</name>
</gene>
<evidence type="ECO:0000256" key="2">
    <source>
        <dbReference type="ARBA" id="ARBA00008779"/>
    </source>
</evidence>
<keyword evidence="3" id="KW-0479">Metal-binding</keyword>
<dbReference type="PANTHER" id="PTHR42693:SF42">
    <property type="entry name" value="ARYLSULFATASE G"/>
    <property type="match status" value="1"/>
</dbReference>
<evidence type="ECO:0000313" key="10">
    <source>
        <dbReference type="Proteomes" id="UP000244956"/>
    </source>
</evidence>